<feature type="transmembrane region" description="Helical" evidence="5">
    <location>
        <begin position="364"/>
        <end position="396"/>
    </location>
</feature>
<dbReference type="InterPro" id="IPR029020">
    <property type="entry name" value="Ammonium/urea_transptr"/>
</dbReference>
<feature type="transmembrane region" description="Helical" evidence="5">
    <location>
        <begin position="298"/>
        <end position="314"/>
    </location>
</feature>
<feature type="transmembrane region" description="Helical" evidence="5">
    <location>
        <begin position="104"/>
        <end position="123"/>
    </location>
</feature>
<feature type="transmembrane region" description="Helical" evidence="5">
    <location>
        <begin position="326"/>
        <end position="344"/>
    </location>
</feature>
<dbReference type="PANTHER" id="PTHR11730:SF58">
    <property type="entry name" value="AMMONIUM TRANSPORTER"/>
    <property type="match status" value="1"/>
</dbReference>
<dbReference type="EMBL" id="JAVFWL010000004">
    <property type="protein sequence ID" value="KAK6747864.1"/>
    <property type="molecule type" value="Genomic_DNA"/>
</dbReference>
<gene>
    <name evidence="7" type="primary">Necator_chrIV.g14120</name>
    <name evidence="7" type="ORF">RB195_000826</name>
</gene>
<reference evidence="7 8" key="1">
    <citation type="submission" date="2023-08" db="EMBL/GenBank/DDBJ databases">
        <title>A Necator americanus chromosomal reference genome.</title>
        <authorList>
            <person name="Ilik V."/>
            <person name="Petrzelkova K.J."/>
            <person name="Pardy F."/>
            <person name="Fuh T."/>
            <person name="Niatou-Singa F.S."/>
            <person name="Gouil Q."/>
            <person name="Baker L."/>
            <person name="Ritchie M.E."/>
            <person name="Jex A.R."/>
            <person name="Gazzola D."/>
            <person name="Li H."/>
            <person name="Toshio Fujiwara R."/>
            <person name="Zhan B."/>
            <person name="Aroian R.V."/>
            <person name="Pafco B."/>
            <person name="Schwarz E.M."/>
        </authorList>
    </citation>
    <scope>NUCLEOTIDE SEQUENCE [LARGE SCALE GENOMIC DNA]</scope>
    <source>
        <strain evidence="7 8">Aroian</strain>
        <tissue evidence="7">Whole animal</tissue>
    </source>
</reference>
<feature type="transmembrane region" description="Helical" evidence="5">
    <location>
        <begin position="135"/>
        <end position="153"/>
    </location>
</feature>
<dbReference type="PANTHER" id="PTHR11730">
    <property type="entry name" value="AMMONIUM TRANSPORTER"/>
    <property type="match status" value="1"/>
</dbReference>
<dbReference type="SUPFAM" id="SSF111352">
    <property type="entry name" value="Ammonium transporter"/>
    <property type="match status" value="1"/>
</dbReference>
<feature type="domain" description="Ammonium transporter AmtB-like" evidence="6">
    <location>
        <begin position="15"/>
        <end position="396"/>
    </location>
</feature>
<feature type="transmembrane region" description="Helical" evidence="5">
    <location>
        <begin position="47"/>
        <end position="65"/>
    </location>
</feature>
<name>A0ABR1DBP2_NECAM</name>
<comment type="subcellular location">
    <subcellularLocation>
        <location evidence="1">Membrane</location>
        <topology evidence="1">Multi-pass membrane protein</topology>
    </subcellularLocation>
</comment>
<feature type="transmembrane region" description="Helical" evidence="5">
    <location>
        <begin position="165"/>
        <end position="188"/>
    </location>
</feature>
<comment type="caution">
    <text evidence="7">The sequence shown here is derived from an EMBL/GenBank/DDBJ whole genome shotgun (WGS) entry which is preliminary data.</text>
</comment>
<protein>
    <recommendedName>
        <fullName evidence="6">Ammonium transporter AmtB-like domain-containing protein</fullName>
    </recommendedName>
</protein>
<accession>A0ABR1DBP2</accession>
<evidence type="ECO:0000256" key="2">
    <source>
        <dbReference type="ARBA" id="ARBA00022692"/>
    </source>
</evidence>
<evidence type="ECO:0000313" key="8">
    <source>
        <dbReference type="Proteomes" id="UP001303046"/>
    </source>
</evidence>
<dbReference type="Pfam" id="PF00909">
    <property type="entry name" value="Ammonium_transp"/>
    <property type="match status" value="1"/>
</dbReference>
<dbReference type="Proteomes" id="UP001303046">
    <property type="component" value="Unassembled WGS sequence"/>
</dbReference>
<feature type="transmembrane region" description="Helical" evidence="5">
    <location>
        <begin position="15"/>
        <end position="35"/>
    </location>
</feature>
<evidence type="ECO:0000256" key="3">
    <source>
        <dbReference type="ARBA" id="ARBA00022989"/>
    </source>
</evidence>
<keyword evidence="3 5" id="KW-1133">Transmembrane helix</keyword>
<feature type="transmembrane region" description="Helical" evidence="5">
    <location>
        <begin position="209"/>
        <end position="227"/>
    </location>
</feature>
<evidence type="ECO:0000313" key="7">
    <source>
        <dbReference type="EMBL" id="KAK6747864.1"/>
    </source>
</evidence>
<keyword evidence="2 5" id="KW-0812">Transmembrane</keyword>
<evidence type="ECO:0000256" key="5">
    <source>
        <dbReference type="SAM" id="Phobius"/>
    </source>
</evidence>
<keyword evidence="8" id="KW-1185">Reference proteome</keyword>
<sequence length="521" mass="57116">MATKPHNPEVQDDGVWMTASSFTIFTMTAGFGLLESGRVSSKDEVNVMVKNVIDVIFGGLAYWMFGYGFTFGESNTNPFIGVGDYFFDPEREDMSASDKPGTSYALFLFQMSFATTTSTIVSAGMAERIHLQSHCFVSFFITLVHSVAGHWVWHRSGVFRAMGVVDSAGCSAVHLVGGISGLVATLYLRPRQYRFMDKRARQISDPTKAILGFLMIWWGWLAFNTASNYSVSRRQWTEGARSAVGTVMASAGGGMMTILISRYTTKKIQVDMLIDGMLASLVSSTAGCLFYTPWQATVVGAVGSAMALVIYPLLEKAQIDDPVGVVPVHVVGSVWGMISPAIFICRDFGLADHQVTNENDLSGVLYGGGVTLLLYQLAALGAIAFFSGSCAFLILFSQLCHVHKLMLWLNSNKRIPILQHSPIGLRLSRLDEELGADLREHGLAGVNVMTYTIEKKLTAETLSAVLMVIVRWRAKAKLGALRRRRIAAAVGPSETERGIEMMRLQKRRDTLNLVRQAITQA</sequence>
<organism evidence="7 8">
    <name type="scientific">Necator americanus</name>
    <name type="common">Human hookworm</name>
    <dbReference type="NCBI Taxonomy" id="51031"/>
    <lineage>
        <taxon>Eukaryota</taxon>
        <taxon>Metazoa</taxon>
        <taxon>Ecdysozoa</taxon>
        <taxon>Nematoda</taxon>
        <taxon>Chromadorea</taxon>
        <taxon>Rhabditida</taxon>
        <taxon>Rhabditina</taxon>
        <taxon>Rhabditomorpha</taxon>
        <taxon>Strongyloidea</taxon>
        <taxon>Ancylostomatidae</taxon>
        <taxon>Bunostominae</taxon>
        <taxon>Necator</taxon>
    </lineage>
</organism>
<keyword evidence="4 5" id="KW-0472">Membrane</keyword>
<evidence type="ECO:0000256" key="1">
    <source>
        <dbReference type="ARBA" id="ARBA00004141"/>
    </source>
</evidence>
<evidence type="ECO:0000259" key="6">
    <source>
        <dbReference type="Pfam" id="PF00909"/>
    </source>
</evidence>
<dbReference type="Gene3D" id="1.10.3430.10">
    <property type="entry name" value="Ammonium transporter AmtB like domains"/>
    <property type="match status" value="1"/>
</dbReference>
<feature type="transmembrane region" description="Helical" evidence="5">
    <location>
        <begin position="272"/>
        <end position="292"/>
    </location>
</feature>
<dbReference type="InterPro" id="IPR024041">
    <property type="entry name" value="NH4_transpt_AmtB-like_dom"/>
</dbReference>
<feature type="transmembrane region" description="Helical" evidence="5">
    <location>
        <begin position="239"/>
        <end position="260"/>
    </location>
</feature>
<proteinExistence type="predicted"/>
<evidence type="ECO:0000256" key="4">
    <source>
        <dbReference type="ARBA" id="ARBA00023136"/>
    </source>
</evidence>